<feature type="coiled-coil region" evidence="2">
    <location>
        <begin position="54"/>
        <end position="112"/>
    </location>
</feature>
<dbReference type="Proteomes" id="UP000070352">
    <property type="component" value="Unassembled WGS sequence"/>
</dbReference>
<reference evidence="5 6" key="1">
    <citation type="submission" date="2016-02" db="EMBL/GenBank/DDBJ databases">
        <title>Draft Genome for Tepidibacillus decaturensis nov. sp. Strain Z9, an Anaerobic, Moderately Thermophilic and Heterotrophic Bacterium from Deep Subsurface of the Illinois Basin, USA.</title>
        <authorList>
            <person name="Dong Y."/>
            <person name="Chang J.Y."/>
            <person name="Sanford R."/>
            <person name="Fouke B.W."/>
        </authorList>
    </citation>
    <scope>NUCLEOTIDE SEQUENCE [LARGE SCALE GENOMIC DNA]</scope>
    <source>
        <strain evidence="5 6">Z9</strain>
    </source>
</reference>
<dbReference type="PANTHER" id="PTHR21666:SF289">
    <property type="entry name" value="L-ALA--D-GLU ENDOPEPTIDASE"/>
    <property type="match status" value="1"/>
</dbReference>
<dbReference type="STRING" id="1413211.U473_12465"/>
<evidence type="ECO:0000256" key="3">
    <source>
        <dbReference type="SAM" id="Phobius"/>
    </source>
</evidence>
<evidence type="ECO:0000259" key="4">
    <source>
        <dbReference type="Pfam" id="PF01551"/>
    </source>
</evidence>
<dbReference type="InterPro" id="IPR011055">
    <property type="entry name" value="Dup_hybrid_motif"/>
</dbReference>
<dbReference type="SUPFAM" id="SSF51261">
    <property type="entry name" value="Duplicated hybrid motif"/>
    <property type="match status" value="1"/>
</dbReference>
<dbReference type="GO" id="GO:0004222">
    <property type="term" value="F:metalloendopeptidase activity"/>
    <property type="evidence" value="ECO:0007669"/>
    <property type="project" value="TreeGrafter"/>
</dbReference>
<evidence type="ECO:0000313" key="6">
    <source>
        <dbReference type="Proteomes" id="UP000070352"/>
    </source>
</evidence>
<dbReference type="Pfam" id="PF01551">
    <property type="entry name" value="Peptidase_M23"/>
    <property type="match status" value="1"/>
</dbReference>
<dbReference type="InterPro" id="IPR016047">
    <property type="entry name" value="M23ase_b-sheet_dom"/>
</dbReference>
<dbReference type="InterPro" id="IPR050570">
    <property type="entry name" value="Cell_wall_metabolism_enzyme"/>
</dbReference>
<keyword evidence="3" id="KW-0812">Transmembrane</keyword>
<gene>
    <name evidence="5" type="ORF">U473_12465</name>
</gene>
<organism evidence="5 6">
    <name type="scientific">Tepidibacillus decaturensis</name>
    <dbReference type="NCBI Taxonomy" id="1413211"/>
    <lineage>
        <taxon>Bacteria</taxon>
        <taxon>Bacillati</taxon>
        <taxon>Bacillota</taxon>
        <taxon>Bacilli</taxon>
        <taxon>Bacillales</taxon>
        <taxon>Bacillaceae</taxon>
        <taxon>Tepidibacillus</taxon>
    </lineage>
</organism>
<dbReference type="PANTHER" id="PTHR21666">
    <property type="entry name" value="PEPTIDASE-RELATED"/>
    <property type="match status" value="1"/>
</dbReference>
<keyword evidence="6" id="KW-1185">Reference proteome</keyword>
<evidence type="ECO:0000256" key="2">
    <source>
        <dbReference type="SAM" id="Coils"/>
    </source>
</evidence>
<protein>
    <recommendedName>
        <fullName evidence="4">M23ase beta-sheet core domain-containing protein</fullName>
    </recommendedName>
</protein>
<dbReference type="Gene3D" id="2.70.70.10">
    <property type="entry name" value="Glucose Permease (Domain IIA)"/>
    <property type="match status" value="1"/>
</dbReference>
<keyword evidence="3" id="KW-0472">Membrane</keyword>
<feature type="transmembrane region" description="Helical" evidence="3">
    <location>
        <begin position="31"/>
        <end position="51"/>
    </location>
</feature>
<keyword evidence="3" id="KW-1133">Transmembrane helix</keyword>
<dbReference type="FunFam" id="2.70.70.10:FF:000006">
    <property type="entry name" value="M23 family peptidase"/>
    <property type="match status" value="1"/>
</dbReference>
<dbReference type="RefSeq" id="WP_068726849.1">
    <property type="nucleotide sequence ID" value="NZ_LSKU01000001.1"/>
</dbReference>
<accession>A0A135L6Y3</accession>
<feature type="domain" description="M23ase beta-sheet core" evidence="4">
    <location>
        <begin position="198"/>
        <end position="292"/>
    </location>
</feature>
<dbReference type="AlphaFoldDB" id="A0A135L6Y3"/>
<name>A0A135L6Y3_9BACI</name>
<dbReference type="CDD" id="cd12797">
    <property type="entry name" value="M23_peptidase"/>
    <property type="match status" value="1"/>
</dbReference>
<comment type="caution">
    <text evidence="5">The sequence shown here is derived from an EMBL/GenBank/DDBJ whole genome shotgun (WGS) entry which is preliminary data.</text>
</comment>
<sequence length="306" mass="34839">MRRKKKKSNLLTILILSNTDKPVIRLKLPKVSIYIMFLFVFIAIVILFYVFNINNQLQQENVLLSNNLNIQTNKIDELQEKIKTMEDTTTKAQIKINELEEIESQMKEYMMELSDNIDPRGGISIPIPEIEFENSQEEPINSDLLSIKLIERYKQAIAEMEKTNNKLKQLPTAWPASTNTITSRFGIRKDPFTNVSSFHTGIDLAGPTGNPVYAGADGKVILAEYYGGYGKTIIIRHSNTYKTLYGHLSEIKVKQGDSVKKGEIIGLIGNTGRSSGPHLHYEVFKNGKPIDPYPYMNFLKHNEEKL</sequence>
<evidence type="ECO:0000256" key="1">
    <source>
        <dbReference type="ARBA" id="ARBA00022729"/>
    </source>
</evidence>
<dbReference type="OrthoDB" id="9805070at2"/>
<keyword evidence="2" id="KW-0175">Coiled coil</keyword>
<evidence type="ECO:0000313" key="5">
    <source>
        <dbReference type="EMBL" id="KXG44748.1"/>
    </source>
</evidence>
<dbReference type="EMBL" id="LSKU01000001">
    <property type="protein sequence ID" value="KXG44748.1"/>
    <property type="molecule type" value="Genomic_DNA"/>
</dbReference>
<proteinExistence type="predicted"/>
<keyword evidence="1" id="KW-0732">Signal</keyword>